<sequence>MPDSMPHACAPPTRNPPRRSLDAQGRTPAGGQQGPRHFSGFFAPCAARANNAKNRRREISITTPDFASSLAGAPALHATHATQGTPQGRASEPKEQDMNDMKEKAMGAVRAFLERKGYEIVDEAWQGPEGIGGIDLVAVDEDGTLVFVDATVRIGTDGFPEAHRARGLREALAARWLAGNGDDYADTPVRFDEVAMMVVKENRALLRHHINCFGEMEPLS</sequence>
<name>A4E8G7_COLAA</name>
<evidence type="ECO:0000256" key="2">
    <source>
        <dbReference type="SAM" id="MobiDB-lite"/>
    </source>
</evidence>
<dbReference type="GO" id="GO:0003676">
    <property type="term" value="F:nucleic acid binding"/>
    <property type="evidence" value="ECO:0007669"/>
    <property type="project" value="InterPro"/>
</dbReference>
<dbReference type="EMBL" id="AAVN02000002">
    <property type="protein sequence ID" value="EBA40183.1"/>
    <property type="molecule type" value="Genomic_DNA"/>
</dbReference>
<dbReference type="InterPro" id="IPR011856">
    <property type="entry name" value="tRNA_endonuc-like_dom_sf"/>
</dbReference>
<dbReference type="InterPro" id="IPR003509">
    <property type="entry name" value="UPF0102_YraN-like"/>
</dbReference>
<feature type="region of interest" description="Disordered" evidence="2">
    <location>
        <begin position="1"/>
        <end position="42"/>
    </location>
</feature>
<dbReference type="Pfam" id="PF02021">
    <property type="entry name" value="UPF0102"/>
    <property type="match status" value="1"/>
</dbReference>
<evidence type="ECO:0000313" key="4">
    <source>
        <dbReference type="Proteomes" id="UP000002979"/>
    </source>
</evidence>
<accession>A4E8G7</accession>
<dbReference type="SUPFAM" id="SSF52980">
    <property type="entry name" value="Restriction endonuclease-like"/>
    <property type="match status" value="1"/>
</dbReference>
<evidence type="ECO:0000313" key="3">
    <source>
        <dbReference type="EMBL" id="EBA40183.1"/>
    </source>
</evidence>
<dbReference type="Gene3D" id="3.40.1350.10">
    <property type="match status" value="1"/>
</dbReference>
<dbReference type="Proteomes" id="UP000002979">
    <property type="component" value="Unassembled WGS sequence"/>
</dbReference>
<dbReference type="AlphaFoldDB" id="A4E8G7"/>
<comment type="similarity">
    <text evidence="1">Belongs to the UPF0102 family.</text>
</comment>
<reference evidence="3 4" key="2">
    <citation type="submission" date="2007-04" db="EMBL/GenBank/DDBJ databases">
        <authorList>
            <person name="Fulton L."/>
            <person name="Clifton S."/>
            <person name="Fulton B."/>
            <person name="Xu J."/>
            <person name="Minx P."/>
            <person name="Mardis E.R."/>
            <person name="Wilson R.K."/>
        </authorList>
    </citation>
    <scope>NUCLEOTIDE SEQUENCE [LARGE SCALE GENOMIC DNA]</scope>
    <source>
        <strain evidence="4">ATCC 25986 / DSM 3979 / JCM 10188 / KCTC 3647 / NCTC 11838 / VPI 1003</strain>
    </source>
</reference>
<reference evidence="3 4" key="1">
    <citation type="submission" date="2007-01" db="EMBL/GenBank/DDBJ databases">
        <title>Draft genome sequence of Collinsella aerofaciens (ATCC 25986).</title>
        <authorList>
            <person name="Sudarsanam P."/>
            <person name="Ley R."/>
            <person name="Guruge J."/>
            <person name="Turnbaugh P.J."/>
            <person name="Mahowald M."/>
            <person name="Liep D."/>
            <person name="Gordon J."/>
        </authorList>
    </citation>
    <scope>NUCLEOTIDE SEQUENCE [LARGE SCALE GENOMIC DNA]</scope>
    <source>
        <strain evidence="4">ATCC 25986 / DSM 3979 / JCM 10188 / KCTC 3647 / NCTC 11838 / VPI 1003</strain>
    </source>
</reference>
<gene>
    <name evidence="3" type="ORF">COLAER_00707</name>
</gene>
<comment type="caution">
    <text evidence="3">The sequence shown here is derived from an EMBL/GenBank/DDBJ whole genome shotgun (WGS) entry which is preliminary data.</text>
</comment>
<proteinExistence type="inferred from homology"/>
<evidence type="ECO:0008006" key="5">
    <source>
        <dbReference type="Google" id="ProtNLM"/>
    </source>
</evidence>
<dbReference type="InterPro" id="IPR011335">
    <property type="entry name" value="Restrct_endonuc-II-like"/>
</dbReference>
<protein>
    <recommendedName>
        <fullName evidence="5">Endonuclease</fullName>
    </recommendedName>
</protein>
<organism evidence="3 4">
    <name type="scientific">Collinsella aerofaciens (strain ATCC 25986 / DSM 3979 / JCM 10188 / KCTC 3647 / NCTC 11838 / VPI 1003)</name>
    <dbReference type="NCBI Taxonomy" id="411903"/>
    <lineage>
        <taxon>Bacteria</taxon>
        <taxon>Bacillati</taxon>
        <taxon>Actinomycetota</taxon>
        <taxon>Coriobacteriia</taxon>
        <taxon>Coriobacteriales</taxon>
        <taxon>Coriobacteriaceae</taxon>
        <taxon>Collinsella</taxon>
    </lineage>
</organism>
<evidence type="ECO:0000256" key="1">
    <source>
        <dbReference type="ARBA" id="ARBA00006738"/>
    </source>
</evidence>